<evidence type="ECO:0000313" key="5">
    <source>
        <dbReference type="Proteomes" id="UP000607653"/>
    </source>
</evidence>
<dbReference type="InterPro" id="IPR032675">
    <property type="entry name" value="LRR_dom_sf"/>
</dbReference>
<dbReference type="InterPro" id="IPR055414">
    <property type="entry name" value="LRR_R13L4/SHOC2-like"/>
</dbReference>
<proteinExistence type="predicted"/>
<protein>
    <submittedName>
        <fullName evidence="4">Uncharacterized protein</fullName>
    </submittedName>
</protein>
<accession>A0A823A445</accession>
<dbReference type="Proteomes" id="UP000607653">
    <property type="component" value="Unassembled WGS sequence"/>
</dbReference>
<dbReference type="InterPro" id="IPR058922">
    <property type="entry name" value="WHD_DRP"/>
</dbReference>
<evidence type="ECO:0000256" key="1">
    <source>
        <dbReference type="ARBA" id="ARBA00022737"/>
    </source>
</evidence>
<organism evidence="4 5">
    <name type="scientific">Nelumbo nucifera</name>
    <name type="common">Sacred lotus</name>
    <dbReference type="NCBI Taxonomy" id="4432"/>
    <lineage>
        <taxon>Eukaryota</taxon>
        <taxon>Viridiplantae</taxon>
        <taxon>Streptophyta</taxon>
        <taxon>Embryophyta</taxon>
        <taxon>Tracheophyta</taxon>
        <taxon>Spermatophyta</taxon>
        <taxon>Magnoliopsida</taxon>
        <taxon>Proteales</taxon>
        <taxon>Nelumbonaceae</taxon>
        <taxon>Nelumbo</taxon>
    </lineage>
</organism>
<evidence type="ECO:0000313" key="4">
    <source>
        <dbReference type="EMBL" id="DAD49466.1"/>
    </source>
</evidence>
<feature type="domain" description="Disease resistance R13L4/SHOC-2-like LRR" evidence="3">
    <location>
        <begin position="118"/>
        <end position="256"/>
    </location>
</feature>
<dbReference type="SUPFAM" id="SSF52058">
    <property type="entry name" value="L domain-like"/>
    <property type="match status" value="1"/>
</dbReference>
<comment type="caution">
    <text evidence="4">The sequence shown here is derived from an EMBL/GenBank/DDBJ whole genome shotgun (WGS) entry which is preliminary data.</text>
</comment>
<dbReference type="Gene3D" id="3.80.10.10">
    <property type="entry name" value="Ribonuclease Inhibitor"/>
    <property type="match status" value="1"/>
</dbReference>
<sequence>MIEFIGNQYFAELRHRCFFQEGISPWPSKRDFRMHDLIHDLSQFVSRGMCFRMEGVNSCNLMNKVRHMSLVIEDLESININEFDKCLQLSTFILIDYFLKDIDDKFHGNLPPAHFFGVFKFLRVLDLNSTRIETLPDISHLKHFRYINLSCSDIRELPEPLCYLFNLQTLILDDCLCLSGLPKSIGNLINLQHLRMAEIGDSKFEYTPRGIGRLHLLRTLSCVLVMNQQNEYNGFKIEDLKDLELLEGTLRSDSESRECGQC</sequence>
<dbReference type="Pfam" id="PF23559">
    <property type="entry name" value="WHD_DRP"/>
    <property type="match status" value="1"/>
</dbReference>
<reference evidence="4 5" key="1">
    <citation type="journal article" date="2020" name="Mol. Biol. Evol.">
        <title>Distinct Expression and Methylation Patterns for Genes with Different Fates following a Single Whole-Genome Duplication in Flowering Plants.</title>
        <authorList>
            <person name="Shi T."/>
            <person name="Rahmani R.S."/>
            <person name="Gugger P.F."/>
            <person name="Wang M."/>
            <person name="Li H."/>
            <person name="Zhang Y."/>
            <person name="Li Z."/>
            <person name="Wang Q."/>
            <person name="Van de Peer Y."/>
            <person name="Marchal K."/>
            <person name="Chen J."/>
        </authorList>
    </citation>
    <scope>NUCLEOTIDE SEQUENCE [LARGE SCALE GENOMIC DNA]</scope>
    <source>
        <tissue evidence="4">Leaf</tissue>
    </source>
</reference>
<dbReference type="PANTHER" id="PTHR47186">
    <property type="entry name" value="LEUCINE-RICH REPEAT-CONTAINING PROTEIN 57"/>
    <property type="match status" value="1"/>
</dbReference>
<dbReference type="InterPro" id="IPR001611">
    <property type="entry name" value="Leu-rich_rpt"/>
</dbReference>
<dbReference type="EMBL" id="DUZY01000172">
    <property type="protein sequence ID" value="DAD49466.1"/>
    <property type="molecule type" value="Genomic_DNA"/>
</dbReference>
<evidence type="ECO:0000259" key="3">
    <source>
        <dbReference type="Pfam" id="PF23598"/>
    </source>
</evidence>
<evidence type="ECO:0000259" key="2">
    <source>
        <dbReference type="Pfam" id="PF23559"/>
    </source>
</evidence>
<dbReference type="PANTHER" id="PTHR47186:SF3">
    <property type="entry name" value="OS09G0267800 PROTEIN"/>
    <property type="match status" value="1"/>
</dbReference>
<keyword evidence="1" id="KW-0677">Repeat</keyword>
<gene>
    <name evidence="4" type="ORF">HUJ06_032053</name>
</gene>
<keyword evidence="5" id="KW-1185">Reference proteome</keyword>
<dbReference type="AlphaFoldDB" id="A0A823A445"/>
<dbReference type="Pfam" id="PF23598">
    <property type="entry name" value="LRR_14"/>
    <property type="match status" value="1"/>
</dbReference>
<dbReference type="PROSITE" id="PS51450">
    <property type="entry name" value="LRR"/>
    <property type="match status" value="1"/>
</dbReference>
<feature type="domain" description="Disease resistance protein winged helix" evidence="2">
    <location>
        <begin position="3"/>
        <end position="41"/>
    </location>
</feature>
<name>A0A823A445_NELNU</name>